<evidence type="ECO:0000256" key="4">
    <source>
        <dbReference type="ARBA" id="ARBA00022840"/>
    </source>
</evidence>
<accession>A0AAD9IV11</accession>
<feature type="transmembrane region" description="Helical" evidence="8">
    <location>
        <begin position="142"/>
        <end position="162"/>
    </location>
</feature>
<dbReference type="InterPro" id="IPR003593">
    <property type="entry name" value="AAA+_ATPase"/>
</dbReference>
<dbReference type="FunFam" id="3.40.50.300:FF:000465">
    <property type="entry name" value="ATP-binding cassette, sub-family A (ABC1), member 3"/>
    <property type="match status" value="1"/>
</dbReference>
<proteinExistence type="predicted"/>
<dbReference type="Pfam" id="PF00005">
    <property type="entry name" value="ABC_tran"/>
    <property type="match status" value="1"/>
</dbReference>
<evidence type="ECO:0000256" key="2">
    <source>
        <dbReference type="ARBA" id="ARBA00022692"/>
    </source>
</evidence>
<dbReference type="Proteomes" id="UP001208570">
    <property type="component" value="Unassembled WGS sequence"/>
</dbReference>
<dbReference type="PANTHER" id="PTHR19229">
    <property type="entry name" value="ATP-BINDING CASSETTE TRANSPORTER SUBFAMILY A ABCA"/>
    <property type="match status" value="1"/>
</dbReference>
<evidence type="ECO:0000256" key="8">
    <source>
        <dbReference type="SAM" id="Phobius"/>
    </source>
</evidence>
<evidence type="ECO:0000313" key="10">
    <source>
        <dbReference type="EMBL" id="KAK2141078.1"/>
    </source>
</evidence>
<dbReference type="InterPro" id="IPR013525">
    <property type="entry name" value="ABC2_TM"/>
</dbReference>
<feature type="transmembrane region" description="Helical" evidence="8">
    <location>
        <begin position="505"/>
        <end position="522"/>
    </location>
</feature>
<evidence type="ECO:0000256" key="1">
    <source>
        <dbReference type="ARBA" id="ARBA00004141"/>
    </source>
</evidence>
<dbReference type="GO" id="GO:0005319">
    <property type="term" value="F:lipid transporter activity"/>
    <property type="evidence" value="ECO:0007669"/>
    <property type="project" value="TreeGrafter"/>
</dbReference>
<dbReference type="GO" id="GO:0016020">
    <property type="term" value="C:membrane"/>
    <property type="evidence" value="ECO:0007669"/>
    <property type="project" value="UniProtKB-SubCell"/>
</dbReference>
<evidence type="ECO:0000313" key="11">
    <source>
        <dbReference type="Proteomes" id="UP001208570"/>
    </source>
</evidence>
<keyword evidence="2 8" id="KW-0812">Transmembrane</keyword>
<dbReference type="AlphaFoldDB" id="A0AAD9IV11"/>
<feature type="transmembrane region" description="Helical" evidence="8">
    <location>
        <begin position="393"/>
        <end position="413"/>
    </location>
</feature>
<dbReference type="GO" id="GO:0140359">
    <property type="term" value="F:ABC-type transporter activity"/>
    <property type="evidence" value="ECO:0007669"/>
    <property type="project" value="InterPro"/>
</dbReference>
<keyword evidence="5 8" id="KW-1133">Transmembrane helix</keyword>
<dbReference type="SUPFAM" id="SSF52540">
    <property type="entry name" value="P-loop containing nucleoside triphosphate hydrolases"/>
    <property type="match status" value="1"/>
</dbReference>
<dbReference type="PROSITE" id="PS00211">
    <property type="entry name" value="ABC_TRANSPORTER_1"/>
    <property type="match status" value="1"/>
</dbReference>
<keyword evidence="11" id="KW-1185">Reference proteome</keyword>
<comment type="caution">
    <text evidence="10">The sequence shown here is derived from an EMBL/GenBank/DDBJ whole genome shotgun (WGS) entry which is preliminary data.</text>
</comment>
<keyword evidence="3" id="KW-0547">Nucleotide-binding</keyword>
<dbReference type="InterPro" id="IPR027417">
    <property type="entry name" value="P-loop_NTPase"/>
</dbReference>
<dbReference type="InterPro" id="IPR003439">
    <property type="entry name" value="ABC_transporter-like_ATP-bd"/>
</dbReference>
<dbReference type="CDD" id="cd03263">
    <property type="entry name" value="ABC_subfamily_A"/>
    <property type="match status" value="1"/>
</dbReference>
<dbReference type="PROSITE" id="PS50893">
    <property type="entry name" value="ABC_TRANSPORTER_2"/>
    <property type="match status" value="1"/>
</dbReference>
<feature type="transmembrane region" description="Helical" evidence="8">
    <location>
        <begin position="576"/>
        <end position="600"/>
    </location>
</feature>
<feature type="transmembrane region" description="Helical" evidence="8">
    <location>
        <begin position="433"/>
        <end position="457"/>
    </location>
</feature>
<evidence type="ECO:0000259" key="9">
    <source>
        <dbReference type="PROSITE" id="PS50893"/>
    </source>
</evidence>
<dbReference type="EMBL" id="JAODUP010001168">
    <property type="protein sequence ID" value="KAK2141078.1"/>
    <property type="molecule type" value="Genomic_DNA"/>
</dbReference>
<comment type="subcellular location">
    <subcellularLocation>
        <location evidence="1">Membrane</location>
        <topology evidence="1">Multi-pass membrane protein</topology>
    </subcellularLocation>
</comment>
<dbReference type="Gene3D" id="3.40.50.300">
    <property type="entry name" value="P-loop containing nucleotide triphosphate hydrolases"/>
    <property type="match status" value="1"/>
</dbReference>
<feature type="transmembrane region" description="Helical" evidence="8">
    <location>
        <begin position="534"/>
        <end position="555"/>
    </location>
</feature>
<reference evidence="10" key="1">
    <citation type="journal article" date="2023" name="Mol. Biol. Evol.">
        <title>Third-Generation Sequencing Reveals the Adaptive Role of the Epigenome in Three Deep-Sea Polychaetes.</title>
        <authorList>
            <person name="Perez M."/>
            <person name="Aroh O."/>
            <person name="Sun Y."/>
            <person name="Lan Y."/>
            <person name="Juniper S.K."/>
            <person name="Young C.R."/>
            <person name="Angers B."/>
            <person name="Qian P.Y."/>
        </authorList>
    </citation>
    <scope>NUCLEOTIDE SEQUENCE</scope>
    <source>
        <strain evidence="10">P08H-3</strain>
    </source>
</reference>
<organism evidence="10 11">
    <name type="scientific">Paralvinella palmiformis</name>
    <dbReference type="NCBI Taxonomy" id="53620"/>
    <lineage>
        <taxon>Eukaryota</taxon>
        <taxon>Metazoa</taxon>
        <taxon>Spiralia</taxon>
        <taxon>Lophotrochozoa</taxon>
        <taxon>Annelida</taxon>
        <taxon>Polychaeta</taxon>
        <taxon>Sedentaria</taxon>
        <taxon>Canalipalpata</taxon>
        <taxon>Terebellida</taxon>
        <taxon>Terebelliformia</taxon>
        <taxon>Alvinellidae</taxon>
        <taxon>Paralvinella</taxon>
    </lineage>
</organism>
<dbReference type="GO" id="GO:0005524">
    <property type="term" value="F:ATP binding"/>
    <property type="evidence" value="ECO:0007669"/>
    <property type="project" value="UniProtKB-KW"/>
</dbReference>
<dbReference type="SMART" id="SM00382">
    <property type="entry name" value="AAA"/>
    <property type="match status" value="1"/>
</dbReference>
<sequence>MVANPSIQSLETPTRLPAGRSESPETCPYPDRSSDWITHPKMCLADKNVPIKASKFGIIGLIRWHTESANLNLKLYAYSVRWSAMVRSYVTELHLTEELIPSSQRPGNSYIRDGPCKPAMMRWLKQFRLLLWKNYLLQKRKVVITFFEIALPVFFALVLLLIRQRVIATPVYNATTWQAFPANEITWICPIHGACFLDYWKVYYAPKNNLTDNVMEKMLKYMGKPWHSHIQGVVGFLTEDDLVTDFMAKFENQSKSGSVLSSCDILGGIVFNLSSDDSSFPEKIKYKIRLPYTPRRANAVFNLNPNMDDTSWRTELMFPLFQSVGPRVNSSKFSDDPGYMQEGFLELQNALDQAIMQELSPNHSMTLLSPNLNRFPYPPYNNDLFILVLQNQFPFIVMLSFVFSALQIVKDIVHEKERRLKESMKMMGLSSWLHWTAWFVKYFLFLLIAVVIMVILFTVNTGLHGRIIGYTNWSVLLVFLLLYAVATINFCFAVSVFFSKANAGAAAGGILFFLSYLPYLFLQKRYNILSTSTKVGTCLFSNVAMAFGAQVIGMFEGTGAGLQWSNINQSSSIDDNFTMVWVFIMLIIDSVLYALIAWYVEVVFPGEYGIPQPWYFPFMKSYWCMAAIKGYDPDPERTPLLSADFSKSEFIESDPVGLEAGIKIAKLRKVFKVKGKQKVAVDMMTLNMYEGQITVLLGHNGAGKTTTMSMLTGFFPPTSGTALVNGYDITTNISGVRQSLGLCPQHNILFDCLTVEEHLEFFAKLKGCPSSEVMPEIDNILSTLGLENKRHAQSKTLSGGMKRKLSVGIALIGGSKVVILDEPTSGMDPDARRNMWSILQNSRAGRTIVLTTHFMDEADVLGDRIAIMAEGVIQCCGTPLFLKNKYGAGYHMIMVKQPGCDVQEVTALVQKHIPDAKIENDFSLELSFILPHESKAYFSALFEEIEEKLSDLKIASYGAVGDTNVVKELRPSSLSSSYSTLSGIGSTPASVYTFL</sequence>
<evidence type="ECO:0000256" key="7">
    <source>
        <dbReference type="SAM" id="MobiDB-lite"/>
    </source>
</evidence>
<name>A0AAD9IV11_9ANNE</name>
<gene>
    <name evidence="10" type="ORF">LSH36_1168g00005</name>
</gene>
<keyword evidence="6 8" id="KW-0472">Membrane</keyword>
<feature type="region of interest" description="Disordered" evidence="7">
    <location>
        <begin position="1"/>
        <end position="32"/>
    </location>
</feature>
<keyword evidence="4" id="KW-0067">ATP-binding</keyword>
<dbReference type="PANTHER" id="PTHR19229:SF250">
    <property type="entry name" value="ABC TRANSPORTER DOMAIN-CONTAINING PROTEIN-RELATED"/>
    <property type="match status" value="1"/>
</dbReference>
<evidence type="ECO:0000256" key="6">
    <source>
        <dbReference type="ARBA" id="ARBA00023136"/>
    </source>
</evidence>
<evidence type="ECO:0000256" key="3">
    <source>
        <dbReference type="ARBA" id="ARBA00022741"/>
    </source>
</evidence>
<dbReference type="InterPro" id="IPR026082">
    <property type="entry name" value="ABCA"/>
</dbReference>
<feature type="transmembrane region" description="Helical" evidence="8">
    <location>
        <begin position="477"/>
        <end position="498"/>
    </location>
</feature>
<dbReference type="GO" id="GO:0016887">
    <property type="term" value="F:ATP hydrolysis activity"/>
    <property type="evidence" value="ECO:0007669"/>
    <property type="project" value="InterPro"/>
</dbReference>
<feature type="non-terminal residue" evidence="10">
    <location>
        <position position="1"/>
    </location>
</feature>
<evidence type="ECO:0000256" key="5">
    <source>
        <dbReference type="ARBA" id="ARBA00022989"/>
    </source>
</evidence>
<feature type="domain" description="ABC transporter" evidence="9">
    <location>
        <begin position="665"/>
        <end position="895"/>
    </location>
</feature>
<dbReference type="InterPro" id="IPR017871">
    <property type="entry name" value="ABC_transporter-like_CS"/>
</dbReference>
<dbReference type="Pfam" id="PF12698">
    <property type="entry name" value="ABC2_membrane_3"/>
    <property type="match status" value="1"/>
</dbReference>
<feature type="compositionally biased region" description="Polar residues" evidence="7">
    <location>
        <begin position="1"/>
        <end position="12"/>
    </location>
</feature>
<protein>
    <recommendedName>
        <fullName evidence="9">ABC transporter domain-containing protein</fullName>
    </recommendedName>
</protein>